<evidence type="ECO:0000313" key="2">
    <source>
        <dbReference type="Proteomes" id="UP000015816"/>
    </source>
</evidence>
<comment type="caution">
    <text evidence="1">The sequence shown here is derived from an EMBL/GenBank/DDBJ whole genome shotgun (WGS) entry which is preliminary data.</text>
</comment>
<accession>T2S9E8</accession>
<dbReference type="PATRIC" id="fig|1352357.3.peg.1340"/>
<sequence>MILRFTHYLLMVDRVPSEHNPTLNRLIAAVKDMQKESEKGVKEASKKAIEETEKEAKERTFKVIENKEAFLKDLNAIKPAPLPKEIDTDSFLSAFNGANNKENFIKHLESKPDSKHRLAYLHLVEPTLKEPDITLIFKDQGKEIKKEHIKAFQGDPKTIYYFLVTQDNDSKLITGLKVKPVYIKAEIDKADIIHSFIPQARTLKE</sequence>
<dbReference type="EMBL" id="AVNI01000002">
    <property type="protein sequence ID" value="EQD89048.1"/>
    <property type="molecule type" value="Genomic_DNA"/>
</dbReference>
<dbReference type="Proteomes" id="UP000015816">
    <property type="component" value="Unassembled WGS sequence"/>
</dbReference>
<dbReference type="AlphaFoldDB" id="T2S9E8"/>
<evidence type="ECO:0000313" key="1">
    <source>
        <dbReference type="EMBL" id="EQD89048.1"/>
    </source>
</evidence>
<proteinExistence type="predicted"/>
<protein>
    <recommendedName>
        <fullName evidence="3">Phage-Barnase-EndoU-ColicinE5/D-RelE like nuclease 2 domain-containing protein</fullName>
    </recommendedName>
</protein>
<reference evidence="1 2" key="1">
    <citation type="journal article" date="2013" name="Genome Announc.">
        <title>Genome Sequences of Three hpAfrica2 Strains of Helicobacter pylori.</title>
        <authorList>
            <person name="Duncan S.S."/>
            <person name="Bertoli M.T."/>
            <person name="Kersulyte D."/>
            <person name="Valk P.L."/>
            <person name="Tamma S."/>
            <person name="Segal I."/>
            <person name="McClain M.S."/>
            <person name="Cover T.L."/>
            <person name="Berg D.E."/>
        </authorList>
    </citation>
    <scope>NUCLEOTIDE SEQUENCE [LARGE SCALE GENOMIC DNA]</scope>
    <source>
        <strain evidence="1 2">SouthAfrica50</strain>
    </source>
</reference>
<name>T2S9E8_HELPX</name>
<gene>
    <name evidence="1" type="ORF">HPSA50_1369</name>
</gene>
<organism evidence="1 2">
    <name type="scientific">Helicobacter pylori SouthAfrica50</name>
    <dbReference type="NCBI Taxonomy" id="1352357"/>
    <lineage>
        <taxon>Bacteria</taxon>
        <taxon>Pseudomonadati</taxon>
        <taxon>Campylobacterota</taxon>
        <taxon>Epsilonproteobacteria</taxon>
        <taxon>Campylobacterales</taxon>
        <taxon>Helicobacteraceae</taxon>
        <taxon>Helicobacter</taxon>
    </lineage>
</organism>
<evidence type="ECO:0008006" key="3">
    <source>
        <dbReference type="Google" id="ProtNLM"/>
    </source>
</evidence>